<reference evidence="1 4" key="2">
    <citation type="submission" date="2018-11" db="EMBL/GenBank/DDBJ databases">
        <title>Proposal to divide the Flavobacteriaceae and reorganize its genera based on Amino Acid Identity values calculated from whole genome sequences.</title>
        <authorList>
            <person name="Nicholson A.C."/>
            <person name="Gulvik C.A."/>
            <person name="Whitney A.M."/>
            <person name="Humrighouse B.W."/>
            <person name="Bell M."/>
            <person name="Holmes B."/>
            <person name="Steigerwalt A.G."/>
            <person name="Villarma A."/>
            <person name="Sheth M."/>
            <person name="Batra D."/>
            <person name="Pryor J."/>
            <person name="Bernardet J.-F."/>
            <person name="Hugo C."/>
            <person name="Kampfer P."/>
            <person name="Newman J."/>
            <person name="McQuiston J.R."/>
        </authorList>
    </citation>
    <scope>NUCLEOTIDE SEQUENCE [LARGE SCALE GENOMIC DNA]</scope>
    <source>
        <strain evidence="1 4">KC_1864</strain>
    </source>
</reference>
<dbReference type="KEGG" id="clac:EG342_04150"/>
<dbReference type="AlphaFoldDB" id="A0A3G6RMM3"/>
<name>A0A3G6RMM3_CHRLC</name>
<dbReference type="Proteomes" id="UP000236262">
    <property type="component" value="Unassembled WGS sequence"/>
</dbReference>
<evidence type="ECO:0000313" key="1">
    <source>
        <dbReference type="EMBL" id="AZA81144.1"/>
    </source>
</evidence>
<accession>A0A3G6RMM3</accession>
<gene>
    <name evidence="2" type="ORF">C1637_00765</name>
    <name evidence="1" type="ORF">EG342_04150</name>
</gene>
<dbReference type="PROSITE" id="PS51257">
    <property type="entry name" value="PROKAR_LIPOPROTEIN"/>
    <property type="match status" value="1"/>
</dbReference>
<dbReference type="OrthoDB" id="7059836at2"/>
<evidence type="ECO:0000313" key="2">
    <source>
        <dbReference type="EMBL" id="PNW14995.1"/>
    </source>
</evidence>
<organism evidence="2 3">
    <name type="scientific">Chryseobacterium lactis</name>
    <dbReference type="NCBI Taxonomy" id="1241981"/>
    <lineage>
        <taxon>Bacteria</taxon>
        <taxon>Pseudomonadati</taxon>
        <taxon>Bacteroidota</taxon>
        <taxon>Flavobacteriia</taxon>
        <taxon>Flavobacteriales</taxon>
        <taxon>Weeksellaceae</taxon>
        <taxon>Chryseobacterium group</taxon>
        <taxon>Chryseobacterium</taxon>
    </lineage>
</organism>
<sequence length="281" mass="32140">MYKLLLGILPLLFVGCKKEKAVEKEIVKTIDNTCYSSDFMEKILNLEEIKSEAKFLESETKGKGKIGFLVDSTKVNNGWDYSISVGYNGPDRFETYHIFQASSDQCNSLKIMEPVSGDYISIEKWRQMTNESVQPESGLKKGKYNLPIESLPRVDVKFLETDFLPEGSQQYTCGELKFRYFPLTPYKGMDLILVPMDCGDFDYRYYLLTVVENKIVGELYVEGIWFDPGKDDKKEEFSSYEISKSGKVTVTTDHTLDGESQSITNAYYQISDDGKIIEIKK</sequence>
<evidence type="ECO:0008006" key="5">
    <source>
        <dbReference type="Google" id="ProtNLM"/>
    </source>
</evidence>
<reference evidence="2 3" key="1">
    <citation type="submission" date="2018-01" db="EMBL/GenBank/DDBJ databases">
        <title>Draft genome sequences of Chryseobacterium lactis NCTC11390, Chryseobacterium oncorhynchi 701B-08, and Chryseobacterium viscerum 687B-08.</title>
        <authorList>
            <person name="Jeong J.-J."/>
            <person name="Lee Y.J."/>
            <person name="Park B."/>
            <person name="Choi I.-G."/>
            <person name="Kim K.D."/>
        </authorList>
    </citation>
    <scope>NUCLEOTIDE SEQUENCE [LARGE SCALE GENOMIC DNA]</scope>
    <source>
        <strain evidence="2 3">NCTC11390</strain>
    </source>
</reference>
<dbReference type="EMBL" id="CP033924">
    <property type="protein sequence ID" value="AZA81144.1"/>
    <property type="molecule type" value="Genomic_DNA"/>
</dbReference>
<dbReference type="EMBL" id="PPEH01000001">
    <property type="protein sequence ID" value="PNW14995.1"/>
    <property type="molecule type" value="Genomic_DNA"/>
</dbReference>
<dbReference type="Proteomes" id="UP000279972">
    <property type="component" value="Chromosome"/>
</dbReference>
<dbReference type="RefSeq" id="WP_103288541.1">
    <property type="nucleotide sequence ID" value="NZ_CP033924.1"/>
</dbReference>
<evidence type="ECO:0000313" key="4">
    <source>
        <dbReference type="Proteomes" id="UP000279972"/>
    </source>
</evidence>
<evidence type="ECO:0000313" key="3">
    <source>
        <dbReference type="Proteomes" id="UP000236262"/>
    </source>
</evidence>
<keyword evidence="4" id="KW-1185">Reference proteome</keyword>
<proteinExistence type="predicted"/>
<protein>
    <recommendedName>
        <fullName evidence="5">DUF4377 domain-containing protein</fullName>
    </recommendedName>
</protein>